<gene>
    <name evidence="3" type="ORF">HZU75_07915</name>
</gene>
<protein>
    <submittedName>
        <fullName evidence="3">PEP-CTERM sorting domain-containing protein</fullName>
    </submittedName>
</protein>
<evidence type="ECO:0000259" key="2">
    <source>
        <dbReference type="Pfam" id="PF07589"/>
    </source>
</evidence>
<dbReference type="AlphaFoldDB" id="A0A7D5V9K3"/>
<dbReference type="Proteomes" id="UP000510822">
    <property type="component" value="Chromosome"/>
</dbReference>
<proteinExistence type="predicted"/>
<accession>A0A7D5V9K3</accession>
<keyword evidence="1" id="KW-0732">Signal</keyword>
<evidence type="ECO:0000313" key="3">
    <source>
        <dbReference type="EMBL" id="QLI81456.1"/>
    </source>
</evidence>
<dbReference type="KEGG" id="cfon:HZU75_07915"/>
<evidence type="ECO:0000313" key="4">
    <source>
        <dbReference type="Proteomes" id="UP000510822"/>
    </source>
</evidence>
<feature type="chain" id="PRO_5029016484" evidence="1">
    <location>
        <begin position="23"/>
        <end position="191"/>
    </location>
</feature>
<feature type="domain" description="Ice-binding protein C-terminal" evidence="2">
    <location>
        <begin position="164"/>
        <end position="187"/>
    </location>
</feature>
<sequence>MKALALKIATAALVLSSASAHATFVGFGDMLPNNQVEIGVHGFSSLSVNGVALALNNDGAIINLDAAKFADGVRHSFIGTFFAGAALDGKTASALYGEKGSSSGFSFTIKQVGSIATITGFFQGFEQGKTFAANGTVNPLNDQWNPGGFPTLGYGFGAEAAVAPVPEPETYALMGMGLVGLLATRRRKVNA</sequence>
<feature type="signal peptide" evidence="1">
    <location>
        <begin position="1"/>
        <end position="22"/>
    </location>
</feature>
<organism evidence="3 4">
    <name type="scientific">Chitinibacter fontanus</name>
    <dbReference type="NCBI Taxonomy" id="1737446"/>
    <lineage>
        <taxon>Bacteria</taxon>
        <taxon>Pseudomonadati</taxon>
        <taxon>Pseudomonadota</taxon>
        <taxon>Betaproteobacteria</taxon>
        <taxon>Neisseriales</taxon>
        <taxon>Chitinibacteraceae</taxon>
        <taxon>Chitinibacter</taxon>
    </lineage>
</organism>
<name>A0A7D5V9K3_9NEIS</name>
<dbReference type="InterPro" id="IPR013424">
    <property type="entry name" value="Ice-binding_C"/>
</dbReference>
<evidence type="ECO:0000256" key="1">
    <source>
        <dbReference type="SAM" id="SignalP"/>
    </source>
</evidence>
<reference evidence="3 4" key="1">
    <citation type="journal article" date="2016" name="Int. J. Syst. Evol. Microbiol.">
        <title>Chitinibacter fontanus sp. nov., isolated from a spring.</title>
        <authorList>
            <person name="Sheu S.Y."/>
            <person name="Li Y.S."/>
            <person name="Young C.C."/>
            <person name="Chen W.M."/>
        </authorList>
    </citation>
    <scope>NUCLEOTIDE SEQUENCE [LARGE SCALE GENOMIC DNA]</scope>
    <source>
        <strain evidence="3 4">STM-7</strain>
    </source>
</reference>
<dbReference type="EMBL" id="CP058952">
    <property type="protein sequence ID" value="QLI81456.1"/>
    <property type="molecule type" value="Genomic_DNA"/>
</dbReference>
<dbReference type="NCBIfam" id="TIGR02595">
    <property type="entry name" value="PEP_CTERM"/>
    <property type="match status" value="1"/>
</dbReference>
<dbReference type="RefSeq" id="WP_180308582.1">
    <property type="nucleotide sequence ID" value="NZ_CP058952.1"/>
</dbReference>
<dbReference type="Pfam" id="PF07589">
    <property type="entry name" value="PEP-CTERM"/>
    <property type="match status" value="1"/>
</dbReference>
<keyword evidence="4" id="KW-1185">Reference proteome</keyword>